<dbReference type="SFLD" id="SFLDF00273">
    <property type="entry name" value="(dimethylallyl)adenosine_tRNA"/>
    <property type="match status" value="1"/>
</dbReference>
<feature type="binding site" evidence="14">
    <location>
        <position position="49"/>
    </location>
    <ligand>
        <name>[4Fe-4S] cluster</name>
        <dbReference type="ChEBI" id="CHEBI:49883"/>
        <label>1</label>
    </ligand>
</feature>
<evidence type="ECO:0000256" key="1">
    <source>
        <dbReference type="ARBA" id="ARBA00003234"/>
    </source>
</evidence>
<evidence type="ECO:0000256" key="11">
    <source>
        <dbReference type="ARBA" id="ARBA00050926"/>
    </source>
</evidence>
<evidence type="ECO:0000256" key="6">
    <source>
        <dbReference type="ARBA" id="ARBA00022694"/>
    </source>
</evidence>
<dbReference type="InterPro" id="IPR005839">
    <property type="entry name" value="Methylthiotransferase"/>
</dbReference>
<comment type="function">
    <text evidence="1 14">Catalyzes the methylthiolation of N6-(dimethylallyl)adenosine (i(6)A), leading to the formation of 2-methylthio-N6-(dimethylallyl)adenosine (ms(2)i(6)A) at position 37 in tRNAs that read codons beginning with uridine.</text>
</comment>
<dbReference type="RefSeq" id="WP_073585467.1">
    <property type="nucleotide sequence ID" value="NZ_AP024897.1"/>
</dbReference>
<keyword evidence="9 14" id="KW-0411">Iron-sulfur</keyword>
<dbReference type="Pfam" id="PF00919">
    <property type="entry name" value="UPF0004"/>
    <property type="match status" value="1"/>
</dbReference>
<dbReference type="PROSITE" id="PS01278">
    <property type="entry name" value="MTTASE_RADICAL"/>
    <property type="match status" value="1"/>
</dbReference>
<evidence type="ECO:0000259" key="17">
    <source>
        <dbReference type="PROSITE" id="PS51918"/>
    </source>
</evidence>
<dbReference type="InterPro" id="IPR038135">
    <property type="entry name" value="Methylthiotransferase_N_sf"/>
</dbReference>
<dbReference type="Proteomes" id="UP000184600">
    <property type="component" value="Unassembled WGS sequence"/>
</dbReference>
<evidence type="ECO:0000256" key="4">
    <source>
        <dbReference type="ARBA" id="ARBA00022679"/>
    </source>
</evidence>
<comment type="cofactor">
    <cofactor evidence="14">
        <name>[4Fe-4S] cluster</name>
        <dbReference type="ChEBI" id="CHEBI:49883"/>
    </cofactor>
    <text evidence="14">Binds 2 [4Fe-4S] clusters. One cluster is coordinated with 3 cysteines and an exchangeable S-adenosyl-L-methionine.</text>
</comment>
<sequence length="479" mass="54126">MSKKLLIKTWGCQMNEYDSSKMADLLNAANGYELTEEPEEADVLLLNTCSIREKAQEKVFHQLGRWKNLKDAKPGVVIGVGGCVATQEGDHIRERAPFVDVIFGPQTLHRLPEMIKQSQGTEAPVMDISFPEIEKFDCLPEPKAEGPTAFVSIMEGCSKYCTYCVVPYTRGEEVSRPMDDVLYEIAQLAEQGVREVNLLGQNVNAYRGATFDGDICSFAELLRLVASIDGIDRIRFTTSHPLEFTDDIIAVYEDTPELVSFLHLPVQSGSDRILTMMKRPHTAIEYKSIIRKLRKARPDIQISSDFIVGFPGESDKDFQDTMKLIKDVDFDMSFSFIFSPRPGTPAADYPCELTEEEKKTRLYELQKTVNAQAMRYSRQMLGTEQRVLVEGPSKKNLMELRARTENNRVVNFEGSAELIGQFVDVNIVDVYPNSLRGELVRTEKEMNLRVVTSPAEMIKKTRREDELGVVSFTPESLTN</sequence>
<keyword evidence="6 14" id="KW-0819">tRNA processing</keyword>
<dbReference type="Pfam" id="PF01938">
    <property type="entry name" value="TRAM"/>
    <property type="match status" value="1"/>
</dbReference>
<evidence type="ECO:0000256" key="10">
    <source>
        <dbReference type="ARBA" id="ARBA00033765"/>
    </source>
</evidence>
<dbReference type="OrthoDB" id="9805215at2"/>
<dbReference type="GO" id="GO:0046872">
    <property type="term" value="F:metal ion binding"/>
    <property type="evidence" value="ECO:0007669"/>
    <property type="project" value="UniProtKB-KW"/>
</dbReference>
<comment type="catalytic activity">
    <reaction evidence="11">
        <text>N(6)-dimethylallyladenosine(37) in tRNA + (sulfur carrier)-SH + AH2 + S-adenosyl-L-methionine = 2-thio-N(6)-dimethylallyladenosine(37) in tRNA + (sulfur carrier)-H + 5'-deoxyadenosine + L-methionine + A + H(+)</text>
        <dbReference type="Rhea" id="RHEA:36339"/>
        <dbReference type="Rhea" id="RHEA-COMP:10375"/>
        <dbReference type="Rhea" id="RHEA-COMP:10377"/>
        <dbReference type="Rhea" id="RHEA-COMP:14737"/>
        <dbReference type="Rhea" id="RHEA-COMP:14739"/>
        <dbReference type="ChEBI" id="CHEBI:13193"/>
        <dbReference type="ChEBI" id="CHEBI:15378"/>
        <dbReference type="ChEBI" id="CHEBI:17319"/>
        <dbReference type="ChEBI" id="CHEBI:17499"/>
        <dbReference type="ChEBI" id="CHEBI:29917"/>
        <dbReference type="ChEBI" id="CHEBI:57844"/>
        <dbReference type="ChEBI" id="CHEBI:59789"/>
        <dbReference type="ChEBI" id="CHEBI:64428"/>
        <dbReference type="ChEBI" id="CHEBI:74415"/>
        <dbReference type="ChEBI" id="CHEBI:74416"/>
    </reaction>
    <physiologicalReaction direction="left-to-right" evidence="11">
        <dbReference type="Rhea" id="RHEA:36340"/>
    </physiologicalReaction>
</comment>
<accession>A0A1M7YZD6</accession>
<keyword evidence="3 14" id="KW-0963">Cytoplasm</keyword>
<evidence type="ECO:0000313" key="18">
    <source>
        <dbReference type="EMBL" id="SHO57990.1"/>
    </source>
</evidence>
<keyword evidence="8 14" id="KW-0408">Iron</keyword>
<dbReference type="InterPro" id="IPR006463">
    <property type="entry name" value="MiaB_methiolase"/>
</dbReference>
<evidence type="ECO:0000256" key="13">
    <source>
        <dbReference type="ARBA" id="ARBA00052587"/>
    </source>
</evidence>
<dbReference type="GO" id="GO:0035597">
    <property type="term" value="F:tRNA-2-methylthio-N(6)-dimethylallyladenosine(37) synthase activity"/>
    <property type="evidence" value="ECO:0007669"/>
    <property type="project" value="UniProtKB-EC"/>
</dbReference>
<protein>
    <recommendedName>
        <fullName evidence="10 14">tRNA-2-methylthio-N(6)-dimethylallyladenosine synthase</fullName>
        <ecNumber evidence="10 14">2.8.4.3</ecNumber>
    </recommendedName>
    <alternativeName>
        <fullName evidence="14">(Dimethylallyl)adenosine tRNA methylthiotransferase MiaB</fullName>
    </alternativeName>
    <alternativeName>
        <fullName evidence="14">tRNA-i(6)A37 methylthiotransferase</fullName>
    </alternativeName>
</protein>
<proteinExistence type="inferred from homology"/>
<dbReference type="EMBL" id="FRFG01000051">
    <property type="protein sequence ID" value="SHO57990.1"/>
    <property type="molecule type" value="Genomic_DNA"/>
</dbReference>
<dbReference type="PANTHER" id="PTHR43020:SF2">
    <property type="entry name" value="MITOCHONDRIAL TRNA METHYLTHIOTRANSFERASE CDK5RAP1"/>
    <property type="match status" value="1"/>
</dbReference>
<evidence type="ECO:0000256" key="7">
    <source>
        <dbReference type="ARBA" id="ARBA00022723"/>
    </source>
</evidence>
<dbReference type="SFLD" id="SFLDG01061">
    <property type="entry name" value="methylthiotransferase"/>
    <property type="match status" value="1"/>
</dbReference>
<dbReference type="HAMAP" id="MF_01864">
    <property type="entry name" value="tRNA_metthiotr_MiaB"/>
    <property type="match status" value="1"/>
</dbReference>
<feature type="binding site" evidence="14">
    <location>
        <position position="164"/>
    </location>
    <ligand>
        <name>[4Fe-4S] cluster</name>
        <dbReference type="ChEBI" id="CHEBI:49883"/>
        <label>2</label>
        <note>4Fe-4S-S-AdoMet</note>
    </ligand>
</feature>
<evidence type="ECO:0000256" key="12">
    <source>
        <dbReference type="ARBA" id="ARBA00052380"/>
    </source>
</evidence>
<dbReference type="InterPro" id="IPR020612">
    <property type="entry name" value="Methylthiotransferase_CS"/>
</dbReference>
<dbReference type="Gene3D" id="3.80.30.20">
    <property type="entry name" value="tm_1862 like domain"/>
    <property type="match status" value="1"/>
</dbReference>
<keyword evidence="2 14" id="KW-0004">4Fe-4S</keyword>
<name>A0A1M7YZD6_9VIBR</name>
<feature type="domain" description="Radical SAM core" evidence="17">
    <location>
        <begin position="143"/>
        <end position="375"/>
    </location>
</feature>
<dbReference type="PANTHER" id="PTHR43020">
    <property type="entry name" value="CDK5 REGULATORY SUBUNIT-ASSOCIATED PROTEIN 1"/>
    <property type="match status" value="1"/>
</dbReference>
<dbReference type="Pfam" id="PF04055">
    <property type="entry name" value="Radical_SAM"/>
    <property type="match status" value="1"/>
</dbReference>
<comment type="catalytic activity">
    <reaction evidence="12">
        <text>2-thio-N(6)-dimethylallyladenosine(37) in tRNA + S-adenosyl-L-methionine = 2-methylsulfanyl-N(6)-dimethylallyladenosine(37) in tRNA + S-adenosyl-L-homocysteine + H(+)</text>
        <dbReference type="Rhea" id="RHEA:37063"/>
        <dbReference type="Rhea" id="RHEA-COMP:10376"/>
        <dbReference type="Rhea" id="RHEA-COMP:10377"/>
        <dbReference type="ChEBI" id="CHEBI:15378"/>
        <dbReference type="ChEBI" id="CHEBI:57856"/>
        <dbReference type="ChEBI" id="CHEBI:59789"/>
        <dbReference type="ChEBI" id="CHEBI:74416"/>
        <dbReference type="ChEBI" id="CHEBI:74417"/>
    </reaction>
    <physiologicalReaction direction="left-to-right" evidence="12">
        <dbReference type="Rhea" id="RHEA:37064"/>
    </physiologicalReaction>
</comment>
<dbReference type="SMART" id="SM00729">
    <property type="entry name" value="Elp3"/>
    <property type="match status" value="1"/>
</dbReference>
<dbReference type="InterPro" id="IPR007197">
    <property type="entry name" value="rSAM"/>
</dbReference>
<dbReference type="PROSITE" id="PS50926">
    <property type="entry name" value="TRAM"/>
    <property type="match status" value="1"/>
</dbReference>
<dbReference type="PROSITE" id="PS51918">
    <property type="entry name" value="RADICAL_SAM"/>
    <property type="match status" value="1"/>
</dbReference>
<comment type="catalytic activity">
    <reaction evidence="13">
        <text>N(6)-dimethylallyladenosine(37) in tRNA + (sulfur carrier)-SH + AH2 + 2 S-adenosyl-L-methionine = 2-methylsulfanyl-N(6)-dimethylallyladenosine(37) in tRNA + (sulfur carrier)-H + 5'-deoxyadenosine + L-methionine + A + S-adenosyl-L-homocysteine + 2 H(+)</text>
        <dbReference type="Rhea" id="RHEA:37067"/>
        <dbReference type="Rhea" id="RHEA-COMP:10375"/>
        <dbReference type="Rhea" id="RHEA-COMP:10376"/>
        <dbReference type="Rhea" id="RHEA-COMP:14737"/>
        <dbReference type="Rhea" id="RHEA-COMP:14739"/>
        <dbReference type="ChEBI" id="CHEBI:13193"/>
        <dbReference type="ChEBI" id="CHEBI:15378"/>
        <dbReference type="ChEBI" id="CHEBI:17319"/>
        <dbReference type="ChEBI" id="CHEBI:17499"/>
        <dbReference type="ChEBI" id="CHEBI:29917"/>
        <dbReference type="ChEBI" id="CHEBI:57844"/>
        <dbReference type="ChEBI" id="CHEBI:57856"/>
        <dbReference type="ChEBI" id="CHEBI:59789"/>
        <dbReference type="ChEBI" id="CHEBI:64428"/>
        <dbReference type="ChEBI" id="CHEBI:74415"/>
        <dbReference type="ChEBI" id="CHEBI:74417"/>
        <dbReference type="EC" id="2.8.4.3"/>
    </reaction>
    <physiologicalReaction direction="left-to-right" evidence="13">
        <dbReference type="Rhea" id="RHEA:37068"/>
    </physiologicalReaction>
</comment>
<dbReference type="CDD" id="cd01335">
    <property type="entry name" value="Radical_SAM"/>
    <property type="match status" value="1"/>
</dbReference>
<evidence type="ECO:0000256" key="9">
    <source>
        <dbReference type="ARBA" id="ARBA00023014"/>
    </source>
</evidence>
<dbReference type="SFLD" id="SFLDG01082">
    <property type="entry name" value="B12-binding_domain_containing"/>
    <property type="match status" value="1"/>
</dbReference>
<dbReference type="EC" id="2.8.4.3" evidence="10 14"/>
<feature type="binding site" evidence="14">
    <location>
        <position position="12"/>
    </location>
    <ligand>
        <name>[4Fe-4S] cluster</name>
        <dbReference type="ChEBI" id="CHEBI:49883"/>
        <label>1</label>
    </ligand>
</feature>
<evidence type="ECO:0000256" key="14">
    <source>
        <dbReference type="HAMAP-Rule" id="MF_01864"/>
    </source>
</evidence>
<evidence type="ECO:0000256" key="8">
    <source>
        <dbReference type="ARBA" id="ARBA00023004"/>
    </source>
</evidence>
<dbReference type="SUPFAM" id="SSF102114">
    <property type="entry name" value="Radical SAM enzymes"/>
    <property type="match status" value="1"/>
</dbReference>
<feature type="domain" description="TRAM" evidence="15">
    <location>
        <begin position="378"/>
        <end position="441"/>
    </location>
</feature>
<dbReference type="InterPro" id="IPR006638">
    <property type="entry name" value="Elp3/MiaA/NifB-like_rSAM"/>
</dbReference>
<dbReference type="GO" id="GO:0005829">
    <property type="term" value="C:cytosol"/>
    <property type="evidence" value="ECO:0007669"/>
    <property type="project" value="TreeGrafter"/>
</dbReference>
<dbReference type="InterPro" id="IPR002792">
    <property type="entry name" value="TRAM_dom"/>
</dbReference>
<keyword evidence="5 14" id="KW-0949">S-adenosyl-L-methionine</keyword>
<dbReference type="FunFam" id="3.40.50.12160:FF:000001">
    <property type="entry name" value="tRNA-2-methylthio-N(6)-dimethylallyladenosine synthase"/>
    <property type="match status" value="1"/>
</dbReference>
<comment type="subcellular location">
    <subcellularLocation>
        <location evidence="14">Cytoplasm</location>
    </subcellularLocation>
</comment>
<feature type="binding site" evidence="14">
    <location>
        <position position="157"/>
    </location>
    <ligand>
        <name>[4Fe-4S] cluster</name>
        <dbReference type="ChEBI" id="CHEBI:49883"/>
        <label>2</label>
        <note>4Fe-4S-S-AdoMet</note>
    </ligand>
</feature>
<dbReference type="STRING" id="1117707.VQ7734_03760"/>
<dbReference type="InterPro" id="IPR013848">
    <property type="entry name" value="Methylthiotransferase_N"/>
</dbReference>
<feature type="binding site" evidence="14">
    <location>
        <position position="161"/>
    </location>
    <ligand>
        <name>[4Fe-4S] cluster</name>
        <dbReference type="ChEBI" id="CHEBI:49883"/>
        <label>2</label>
        <note>4Fe-4S-S-AdoMet</note>
    </ligand>
</feature>
<feature type="binding site" evidence="14">
    <location>
        <position position="83"/>
    </location>
    <ligand>
        <name>[4Fe-4S] cluster</name>
        <dbReference type="ChEBI" id="CHEBI:49883"/>
        <label>1</label>
    </ligand>
</feature>
<gene>
    <name evidence="14 18" type="primary">miaB</name>
    <name evidence="18" type="ORF">VQ7734_03760</name>
</gene>
<feature type="domain" description="MTTase N-terminal" evidence="16">
    <location>
        <begin position="3"/>
        <end position="120"/>
    </location>
</feature>
<dbReference type="FunFam" id="3.80.30.20:FF:000001">
    <property type="entry name" value="tRNA-2-methylthio-N(6)-dimethylallyladenosine synthase 2"/>
    <property type="match status" value="1"/>
</dbReference>
<evidence type="ECO:0000259" key="16">
    <source>
        <dbReference type="PROSITE" id="PS51449"/>
    </source>
</evidence>
<reference evidence="19" key="1">
    <citation type="submission" date="2016-12" db="EMBL/GenBank/DDBJ databases">
        <authorList>
            <person name="Rodrigo-Torres L."/>
            <person name="Arahal R.D."/>
            <person name="Lucena T."/>
        </authorList>
    </citation>
    <scope>NUCLEOTIDE SEQUENCE [LARGE SCALE GENOMIC DNA]</scope>
</reference>
<keyword evidence="4 14" id="KW-0808">Transferase</keyword>
<dbReference type="InterPro" id="IPR023404">
    <property type="entry name" value="rSAM_horseshoe"/>
</dbReference>
<comment type="subunit">
    <text evidence="14">Monomer.</text>
</comment>
<dbReference type="PROSITE" id="PS51449">
    <property type="entry name" value="MTTASE_N"/>
    <property type="match status" value="1"/>
</dbReference>
<keyword evidence="7 14" id="KW-0479">Metal-binding</keyword>
<evidence type="ECO:0000256" key="5">
    <source>
        <dbReference type="ARBA" id="ARBA00022691"/>
    </source>
</evidence>
<dbReference type="GO" id="GO:0051539">
    <property type="term" value="F:4 iron, 4 sulfur cluster binding"/>
    <property type="evidence" value="ECO:0007669"/>
    <property type="project" value="UniProtKB-UniRule"/>
</dbReference>
<organism evidence="18 19">
    <name type="scientific">Vibrio quintilis</name>
    <dbReference type="NCBI Taxonomy" id="1117707"/>
    <lineage>
        <taxon>Bacteria</taxon>
        <taxon>Pseudomonadati</taxon>
        <taxon>Pseudomonadota</taxon>
        <taxon>Gammaproteobacteria</taxon>
        <taxon>Vibrionales</taxon>
        <taxon>Vibrionaceae</taxon>
        <taxon>Vibrio</taxon>
    </lineage>
</organism>
<evidence type="ECO:0000313" key="19">
    <source>
        <dbReference type="Proteomes" id="UP000184600"/>
    </source>
</evidence>
<dbReference type="Gene3D" id="3.40.50.12160">
    <property type="entry name" value="Methylthiotransferase, N-terminal domain"/>
    <property type="match status" value="1"/>
</dbReference>
<evidence type="ECO:0000256" key="2">
    <source>
        <dbReference type="ARBA" id="ARBA00022485"/>
    </source>
</evidence>
<dbReference type="InterPro" id="IPR058240">
    <property type="entry name" value="rSAM_sf"/>
</dbReference>
<comment type="similarity">
    <text evidence="14">Belongs to the methylthiotransferase family. MiaB subfamily.</text>
</comment>
<evidence type="ECO:0000256" key="3">
    <source>
        <dbReference type="ARBA" id="ARBA00022490"/>
    </source>
</evidence>
<evidence type="ECO:0000259" key="15">
    <source>
        <dbReference type="PROSITE" id="PS50926"/>
    </source>
</evidence>
<dbReference type="SFLD" id="SFLDS00029">
    <property type="entry name" value="Radical_SAM"/>
    <property type="match status" value="1"/>
</dbReference>
<dbReference type="NCBIfam" id="TIGR01574">
    <property type="entry name" value="miaB-methiolase"/>
    <property type="match status" value="1"/>
</dbReference>
<dbReference type="NCBIfam" id="TIGR00089">
    <property type="entry name" value="MiaB/RimO family radical SAM methylthiotransferase"/>
    <property type="match status" value="1"/>
</dbReference>
<keyword evidence="19" id="KW-1185">Reference proteome</keyword>
<dbReference type="AlphaFoldDB" id="A0A1M7YZD6"/>